<protein>
    <recommendedName>
        <fullName evidence="7">D-amino-acid oxidase</fullName>
        <ecNumber evidence="6">1.4.3.3</ecNumber>
    </recommendedName>
</protein>
<dbReference type="Gene3D" id="3.30.9.10">
    <property type="entry name" value="D-Amino Acid Oxidase, subunit A, domain 2"/>
    <property type="match status" value="1"/>
</dbReference>
<evidence type="ECO:0000256" key="5">
    <source>
        <dbReference type="ARBA" id="ARBA00023002"/>
    </source>
</evidence>
<dbReference type="Gene3D" id="3.50.50.60">
    <property type="entry name" value="FAD/NAD(P)-binding domain"/>
    <property type="match status" value="1"/>
</dbReference>
<dbReference type="InterPro" id="IPR006076">
    <property type="entry name" value="FAD-dep_OxRdtase"/>
</dbReference>
<evidence type="ECO:0000313" key="11">
    <source>
        <dbReference type="Proteomes" id="UP001497493"/>
    </source>
</evidence>
<dbReference type="RefSeq" id="WP_348757861.1">
    <property type="nucleotide sequence ID" value="NZ_OZ026884.1"/>
</dbReference>
<evidence type="ECO:0000256" key="4">
    <source>
        <dbReference type="ARBA" id="ARBA00022827"/>
    </source>
</evidence>
<evidence type="ECO:0000256" key="3">
    <source>
        <dbReference type="ARBA" id="ARBA00022630"/>
    </source>
</evidence>
<name>A0ABM9NL27_9GAMM</name>
<dbReference type="SUPFAM" id="SSF51905">
    <property type="entry name" value="FAD/NAD(P)-binding domain"/>
    <property type="match status" value="1"/>
</dbReference>
<comment type="catalytic activity">
    <reaction evidence="8">
        <text>a D-alpha-amino acid + O2 + H2O = a 2-oxocarboxylate + H2O2 + NH4(+)</text>
        <dbReference type="Rhea" id="RHEA:21816"/>
        <dbReference type="ChEBI" id="CHEBI:15377"/>
        <dbReference type="ChEBI" id="CHEBI:15379"/>
        <dbReference type="ChEBI" id="CHEBI:16240"/>
        <dbReference type="ChEBI" id="CHEBI:28938"/>
        <dbReference type="ChEBI" id="CHEBI:35179"/>
        <dbReference type="ChEBI" id="CHEBI:59871"/>
        <dbReference type="EC" id="1.4.3.3"/>
    </reaction>
    <physiologicalReaction direction="left-to-right" evidence="8">
        <dbReference type="Rhea" id="RHEA:21817"/>
    </physiologicalReaction>
</comment>
<dbReference type="EC" id="1.4.3.3" evidence="6"/>
<evidence type="ECO:0000256" key="7">
    <source>
        <dbReference type="ARBA" id="ARBA00039751"/>
    </source>
</evidence>
<proteinExistence type="inferred from homology"/>
<dbReference type="Proteomes" id="UP001497493">
    <property type="component" value="Chromosome"/>
</dbReference>
<dbReference type="PANTHER" id="PTHR11530:SF11">
    <property type="entry name" value="D-ASPARTATE OXIDASE"/>
    <property type="match status" value="1"/>
</dbReference>
<keyword evidence="11" id="KW-1185">Reference proteome</keyword>
<gene>
    <name evidence="10" type="primary">thiO</name>
    <name evidence="10" type="ORF">MECH1_V1_2560</name>
</gene>
<keyword evidence="4" id="KW-0274">FAD</keyword>
<reference evidence="10 11" key="1">
    <citation type="submission" date="2024-04" db="EMBL/GenBank/DDBJ databases">
        <authorList>
            <person name="Cremers G."/>
        </authorList>
    </citation>
    <scope>NUCLEOTIDE SEQUENCE [LARGE SCALE GENOMIC DNA]</scope>
    <source>
        <strain evidence="10">MeCH1-AG</strain>
    </source>
</reference>
<evidence type="ECO:0000313" key="10">
    <source>
        <dbReference type="EMBL" id="CAL1241336.1"/>
    </source>
</evidence>
<evidence type="ECO:0000256" key="1">
    <source>
        <dbReference type="ARBA" id="ARBA00001974"/>
    </source>
</evidence>
<dbReference type="SUPFAM" id="SSF54373">
    <property type="entry name" value="FAD-linked reductases, C-terminal domain"/>
    <property type="match status" value="1"/>
</dbReference>
<keyword evidence="5" id="KW-0560">Oxidoreductase</keyword>
<evidence type="ECO:0000256" key="8">
    <source>
        <dbReference type="ARBA" id="ARBA00049547"/>
    </source>
</evidence>
<evidence type="ECO:0000256" key="2">
    <source>
        <dbReference type="ARBA" id="ARBA00006730"/>
    </source>
</evidence>
<keyword evidence="3" id="KW-0285">Flavoprotein</keyword>
<comment type="similarity">
    <text evidence="2">Belongs to the DAMOX/DASOX family.</text>
</comment>
<comment type="cofactor">
    <cofactor evidence="1">
        <name>FAD</name>
        <dbReference type="ChEBI" id="CHEBI:57692"/>
    </cofactor>
</comment>
<dbReference type="InterPro" id="IPR036188">
    <property type="entry name" value="FAD/NAD-bd_sf"/>
</dbReference>
<feature type="domain" description="FAD dependent oxidoreductase" evidence="9">
    <location>
        <begin position="4"/>
        <end position="326"/>
    </location>
</feature>
<dbReference type="EMBL" id="OZ026884">
    <property type="protein sequence ID" value="CAL1241336.1"/>
    <property type="molecule type" value="Genomic_DNA"/>
</dbReference>
<sequence length="367" mass="40233">MPSDFAVLGAGLMGRLVAGELAQAGHRVHLYERGGPDGQGSAAHVAAAMLAPLAEAVASEPIVARLGLAALERWPALLRALPESVFFQREGTLVLWHGPDRDQAAQFVARLRALGPELLRQAPPEELAGPDIEALEPALGQRFARGIYLPGEGQLDNRALLTALRHRLEALGVRLHWGAEVTPERLAADWIVDCRGLGAKPEWRALRGVRGEVLRVQADEVQLRRPIRLLHPRYPIYIAPKPDGVYVVGATQIETEDMSPVSVRSALELLSALYSVHPAFGEARILELSRQCRPALPHNLPEIRWDGARLIQINGLYRHGFLVAPALLEAALALIQRLLEVGAAELCAWRDAQPWAALYRWNEPQPS</sequence>
<evidence type="ECO:0000256" key="6">
    <source>
        <dbReference type="ARBA" id="ARBA00039101"/>
    </source>
</evidence>
<accession>A0ABM9NL27</accession>
<evidence type="ECO:0000259" key="9">
    <source>
        <dbReference type="Pfam" id="PF01266"/>
    </source>
</evidence>
<organism evidence="10 11">
    <name type="scientific">Candidatus Methylocalor cossyra</name>
    <dbReference type="NCBI Taxonomy" id="3108543"/>
    <lineage>
        <taxon>Bacteria</taxon>
        <taxon>Pseudomonadati</taxon>
        <taxon>Pseudomonadota</taxon>
        <taxon>Gammaproteobacteria</taxon>
        <taxon>Methylococcales</taxon>
        <taxon>Methylococcaceae</taxon>
        <taxon>Candidatus Methylocalor</taxon>
    </lineage>
</organism>
<dbReference type="Pfam" id="PF01266">
    <property type="entry name" value="DAO"/>
    <property type="match status" value="1"/>
</dbReference>
<dbReference type="PANTHER" id="PTHR11530">
    <property type="entry name" value="D-AMINO ACID OXIDASE"/>
    <property type="match status" value="1"/>
</dbReference>
<dbReference type="InterPro" id="IPR023209">
    <property type="entry name" value="DAO"/>
</dbReference>